<keyword evidence="3" id="KW-0238">DNA-binding</keyword>
<comment type="caution">
    <text evidence="7">The sequence shown here is derived from an EMBL/GenBank/DDBJ whole genome shotgun (WGS) entry which is preliminary data.</text>
</comment>
<evidence type="ECO:0000256" key="4">
    <source>
        <dbReference type="ARBA" id="ARBA00023163"/>
    </source>
</evidence>
<feature type="transmembrane region" description="Helical" evidence="5">
    <location>
        <begin position="208"/>
        <end position="230"/>
    </location>
</feature>
<keyword evidence="2" id="KW-0805">Transcription regulation</keyword>
<organism evidence="7 8">
    <name type="scientific">Pseudomonas typographi</name>
    <dbReference type="NCBI Taxonomy" id="2715964"/>
    <lineage>
        <taxon>Bacteria</taxon>
        <taxon>Pseudomonadati</taxon>
        <taxon>Pseudomonadota</taxon>
        <taxon>Gammaproteobacteria</taxon>
        <taxon>Pseudomonadales</taxon>
        <taxon>Pseudomonadaceae</taxon>
        <taxon>Pseudomonas</taxon>
    </lineage>
</organism>
<keyword evidence="8" id="KW-1185">Reference proteome</keyword>
<reference evidence="7 8" key="1">
    <citation type="journal article" date="2020" name="Insects">
        <title>Bacteria Belonging to Pseudomonas typographi sp. nov. from the Bark Beetle Ips typographus Have Genomic Potential to Aid in the Host Ecology.</title>
        <authorList>
            <person name="Peral-Aranega E."/>
            <person name="Saati-Santamaria Z."/>
            <person name="Kolarik M."/>
            <person name="Rivas R."/>
            <person name="Garcia-Fraile P."/>
        </authorList>
    </citation>
    <scope>NUCLEOTIDE SEQUENCE [LARGE SCALE GENOMIC DNA]</scope>
    <source>
        <strain evidence="7 8">CA3A</strain>
    </source>
</reference>
<dbReference type="EMBL" id="JAAOCA010000003">
    <property type="protein sequence ID" value="MBD1597730.1"/>
    <property type="molecule type" value="Genomic_DNA"/>
</dbReference>
<dbReference type="RefSeq" id="WP_190417312.1">
    <property type="nucleotide sequence ID" value="NZ_JAAOCA010000003.1"/>
</dbReference>
<proteinExistence type="inferred from homology"/>
<name>A0ABR7YX38_9PSED</name>
<evidence type="ECO:0000256" key="1">
    <source>
        <dbReference type="ARBA" id="ARBA00009437"/>
    </source>
</evidence>
<evidence type="ECO:0000256" key="3">
    <source>
        <dbReference type="ARBA" id="ARBA00023125"/>
    </source>
</evidence>
<dbReference type="InterPro" id="IPR050176">
    <property type="entry name" value="LTTR"/>
</dbReference>
<evidence type="ECO:0000259" key="6">
    <source>
        <dbReference type="PROSITE" id="PS50931"/>
    </source>
</evidence>
<keyword evidence="5" id="KW-1133">Transmembrane helix</keyword>
<dbReference type="PROSITE" id="PS50931">
    <property type="entry name" value="HTH_LYSR"/>
    <property type="match status" value="1"/>
</dbReference>
<evidence type="ECO:0000313" key="8">
    <source>
        <dbReference type="Proteomes" id="UP000805841"/>
    </source>
</evidence>
<evidence type="ECO:0000313" key="7">
    <source>
        <dbReference type="EMBL" id="MBD1597730.1"/>
    </source>
</evidence>
<dbReference type="PANTHER" id="PTHR30579:SF7">
    <property type="entry name" value="HTH-TYPE TRANSCRIPTIONAL REGULATOR LRHA-RELATED"/>
    <property type="match status" value="1"/>
</dbReference>
<dbReference type="Gene3D" id="1.10.10.10">
    <property type="entry name" value="Winged helix-like DNA-binding domain superfamily/Winged helix DNA-binding domain"/>
    <property type="match status" value="1"/>
</dbReference>
<dbReference type="InterPro" id="IPR000847">
    <property type="entry name" value="LysR_HTH_N"/>
</dbReference>
<dbReference type="SUPFAM" id="SSF53850">
    <property type="entry name" value="Periplasmic binding protein-like II"/>
    <property type="match status" value="1"/>
</dbReference>
<evidence type="ECO:0000256" key="5">
    <source>
        <dbReference type="SAM" id="Phobius"/>
    </source>
</evidence>
<keyword evidence="5" id="KW-0472">Membrane</keyword>
<dbReference type="PANTHER" id="PTHR30579">
    <property type="entry name" value="TRANSCRIPTIONAL REGULATOR"/>
    <property type="match status" value="1"/>
</dbReference>
<comment type="similarity">
    <text evidence="1">Belongs to the LysR transcriptional regulatory family.</text>
</comment>
<dbReference type="Gene3D" id="3.40.190.10">
    <property type="entry name" value="Periplasmic binding protein-like II"/>
    <property type="match status" value="2"/>
</dbReference>
<dbReference type="InterPro" id="IPR005119">
    <property type="entry name" value="LysR_subst-bd"/>
</dbReference>
<dbReference type="Pfam" id="PF03466">
    <property type="entry name" value="LysR_substrate"/>
    <property type="match status" value="1"/>
</dbReference>
<dbReference type="PRINTS" id="PR00039">
    <property type="entry name" value="HTHLYSR"/>
</dbReference>
<accession>A0ABR7YX38</accession>
<evidence type="ECO:0000256" key="2">
    <source>
        <dbReference type="ARBA" id="ARBA00023015"/>
    </source>
</evidence>
<protein>
    <submittedName>
        <fullName evidence="7">LysR family transcriptional regulator</fullName>
    </submittedName>
</protein>
<dbReference type="InterPro" id="IPR036388">
    <property type="entry name" value="WH-like_DNA-bd_sf"/>
</dbReference>
<gene>
    <name evidence="7" type="ORF">HAQ05_03245</name>
</gene>
<keyword evidence="4" id="KW-0804">Transcription</keyword>
<keyword evidence="5" id="KW-0812">Transmembrane</keyword>
<dbReference type="Proteomes" id="UP000805841">
    <property type="component" value="Unassembled WGS sequence"/>
</dbReference>
<feature type="domain" description="HTH lysR-type" evidence="6">
    <location>
        <begin position="4"/>
        <end position="61"/>
    </location>
</feature>
<dbReference type="InterPro" id="IPR036390">
    <property type="entry name" value="WH_DNA-bd_sf"/>
</dbReference>
<sequence>MKSLDMEAVHAFVLTANLKSFTRAAEVLDTTQSAVSLKIKRLEHNLGRRLLERTPRQVRLSADGAAFEGAARALLAAHERALAAFGRVQRRLTVALSHHLVGSELPALLQRLNAAAPALVWEVRVVSSREALQAFDAGEVEAALVLGHDAQRADGEVVMHEAFGWMALADFQWPAGEALRLATQAEPCNVRRMAVDTLDAAGIDWREVFVGGGIITLGAAVLAGLAVAALGRRVAPPGSVDVGPRLGLPSLPGRDVLLHSQVRDTPGRDGLRALCAALVGSRA</sequence>
<dbReference type="Pfam" id="PF00126">
    <property type="entry name" value="HTH_1"/>
    <property type="match status" value="1"/>
</dbReference>
<dbReference type="SUPFAM" id="SSF46785">
    <property type="entry name" value="Winged helix' DNA-binding domain"/>
    <property type="match status" value="1"/>
</dbReference>